<gene>
    <name evidence="3" type="ORF">FHP29_20730</name>
</gene>
<dbReference type="OrthoDB" id="3787120at2"/>
<proteinExistence type="predicted"/>
<feature type="signal peptide" evidence="2">
    <location>
        <begin position="1"/>
        <end position="23"/>
    </location>
</feature>
<dbReference type="RefSeq" id="WP_139624742.1">
    <property type="nucleotide sequence ID" value="NZ_VDMP01000027.1"/>
</dbReference>
<keyword evidence="2" id="KW-0732">Signal</keyword>
<reference evidence="3 4" key="1">
    <citation type="journal article" date="2016" name="Int. J. Syst. Evol. Microbiol.">
        <title>Nocardioides albidus sp. nov., an actinobacterium isolated from garden soil.</title>
        <authorList>
            <person name="Singh H."/>
            <person name="Du J."/>
            <person name="Trinh H."/>
            <person name="Won K."/>
            <person name="Yang J.E."/>
            <person name="Yin C."/>
            <person name="Kook M."/>
            <person name="Yi T.H."/>
        </authorList>
    </citation>
    <scope>NUCLEOTIDE SEQUENCE [LARGE SCALE GENOMIC DNA]</scope>
    <source>
        <strain evidence="3 4">CCTCC AB 2015297</strain>
    </source>
</reference>
<comment type="caution">
    <text evidence="3">The sequence shown here is derived from an EMBL/GenBank/DDBJ whole genome shotgun (WGS) entry which is preliminary data.</text>
</comment>
<feature type="compositionally biased region" description="Low complexity" evidence="1">
    <location>
        <begin position="168"/>
        <end position="177"/>
    </location>
</feature>
<dbReference type="PROSITE" id="PS51257">
    <property type="entry name" value="PROKAR_LIPOPROTEIN"/>
    <property type="match status" value="1"/>
</dbReference>
<evidence type="ECO:0000256" key="2">
    <source>
        <dbReference type="SAM" id="SignalP"/>
    </source>
</evidence>
<dbReference type="EMBL" id="VDMP01000027">
    <property type="protein sequence ID" value="TNM36557.1"/>
    <property type="molecule type" value="Genomic_DNA"/>
</dbReference>
<dbReference type="AlphaFoldDB" id="A0A5C4VLA5"/>
<feature type="region of interest" description="Disordered" evidence="1">
    <location>
        <begin position="152"/>
        <end position="230"/>
    </location>
</feature>
<organism evidence="3 4">
    <name type="scientific">Nocardioides albidus</name>
    <dbReference type="NCBI Taxonomy" id="1517589"/>
    <lineage>
        <taxon>Bacteria</taxon>
        <taxon>Bacillati</taxon>
        <taxon>Actinomycetota</taxon>
        <taxon>Actinomycetes</taxon>
        <taxon>Propionibacteriales</taxon>
        <taxon>Nocardioidaceae</taxon>
        <taxon>Nocardioides</taxon>
    </lineage>
</organism>
<dbReference type="InterPro" id="IPR036182">
    <property type="entry name" value="PCuAC_sf"/>
</dbReference>
<evidence type="ECO:0000313" key="3">
    <source>
        <dbReference type="EMBL" id="TNM36557.1"/>
    </source>
</evidence>
<name>A0A5C4VLA5_9ACTN</name>
<protein>
    <recommendedName>
        <fullName evidence="5">Copper chaperone PCu(A)C</fullName>
    </recommendedName>
</protein>
<evidence type="ECO:0008006" key="5">
    <source>
        <dbReference type="Google" id="ProtNLM"/>
    </source>
</evidence>
<feature type="compositionally biased region" description="Basic and acidic residues" evidence="1">
    <location>
        <begin position="181"/>
        <end position="211"/>
    </location>
</feature>
<keyword evidence="4" id="KW-1185">Reference proteome</keyword>
<accession>A0A5C4VLA5</accession>
<dbReference type="SUPFAM" id="SSF110087">
    <property type="entry name" value="DR1885-like metal-binding protein"/>
    <property type="match status" value="1"/>
</dbReference>
<evidence type="ECO:0000313" key="4">
    <source>
        <dbReference type="Proteomes" id="UP000313231"/>
    </source>
</evidence>
<evidence type="ECO:0000256" key="1">
    <source>
        <dbReference type="SAM" id="MobiDB-lite"/>
    </source>
</evidence>
<sequence length="230" mass="23535">MPHLRRSALAGLLLAVVPAAALSACGFDYPTDRVNTIAAGVNDRSGDVDALGIRILATAQGEGRLIGSLANNLREDASLDEVSSADGVTADFEPVEVAGRGTVNLATDTVVPVSGDFTAGDVVPLDLTFSDGTTLSLDVPVVKPCFQYTQVPTDLPSASESPSEKGSGKSTEASTEGTEGEDAHAEEGEDAHTEESEDAHAEESEDAHAEEGGDATFNCADEAPAPEGAH</sequence>
<feature type="chain" id="PRO_5022832258" description="Copper chaperone PCu(A)C" evidence="2">
    <location>
        <begin position="24"/>
        <end position="230"/>
    </location>
</feature>
<dbReference type="Proteomes" id="UP000313231">
    <property type="component" value="Unassembled WGS sequence"/>
</dbReference>